<reference evidence="6" key="1">
    <citation type="submission" date="2021-03" db="EMBL/GenBank/DDBJ databases">
        <title>Pengzhenrongella sicca gen. nov., sp. nov., a new member of suborder Micrococcineae isolated from High-Arctic tundra soil.</title>
        <authorList>
            <person name="Peng F."/>
        </authorList>
    </citation>
    <scope>NUCLEOTIDE SEQUENCE</scope>
    <source>
        <strain evidence="6">LRZ-2</strain>
    </source>
</reference>
<gene>
    <name evidence="6" type="ORF">J4E96_16740</name>
</gene>
<proteinExistence type="predicted"/>
<dbReference type="Proteomes" id="UP000663937">
    <property type="component" value="Chromosome"/>
</dbReference>
<dbReference type="RefSeq" id="WP_227423200.1">
    <property type="nucleotide sequence ID" value="NZ_CP071868.1"/>
</dbReference>
<protein>
    <submittedName>
        <fullName evidence="6">DoxX family protein</fullName>
    </submittedName>
</protein>
<dbReference type="Pfam" id="PF13564">
    <property type="entry name" value="DoxX_2"/>
    <property type="match status" value="1"/>
</dbReference>
<evidence type="ECO:0000256" key="5">
    <source>
        <dbReference type="SAM" id="Phobius"/>
    </source>
</evidence>
<evidence type="ECO:0000256" key="1">
    <source>
        <dbReference type="ARBA" id="ARBA00004141"/>
    </source>
</evidence>
<organism evidence="6 7">
    <name type="scientific">Pengzhenrongella sicca</name>
    <dbReference type="NCBI Taxonomy" id="2819238"/>
    <lineage>
        <taxon>Bacteria</taxon>
        <taxon>Bacillati</taxon>
        <taxon>Actinomycetota</taxon>
        <taxon>Actinomycetes</taxon>
        <taxon>Micrococcales</taxon>
        <taxon>Pengzhenrongella</taxon>
    </lineage>
</organism>
<evidence type="ECO:0000256" key="3">
    <source>
        <dbReference type="ARBA" id="ARBA00022989"/>
    </source>
</evidence>
<dbReference type="KEGG" id="psic:J4E96_16740"/>
<keyword evidence="3 5" id="KW-1133">Transmembrane helix</keyword>
<dbReference type="AlphaFoldDB" id="A0A8A4ZC20"/>
<sequence>MTLATTSLNILLALVFLYSGGRKAVGRPAVAGEAAHLGMALTRYRTIGVAEIAASAGLLLGLAWTPLGLAAAAGLVLLLLGAVIAHLRAGDRLSAWAGAAVLALLSAAAVAVQAVPL</sequence>
<evidence type="ECO:0000313" key="6">
    <source>
        <dbReference type="EMBL" id="QTE28945.1"/>
    </source>
</evidence>
<keyword evidence="2 5" id="KW-0812">Transmembrane</keyword>
<keyword evidence="7" id="KW-1185">Reference proteome</keyword>
<evidence type="ECO:0000256" key="4">
    <source>
        <dbReference type="ARBA" id="ARBA00023136"/>
    </source>
</evidence>
<evidence type="ECO:0000256" key="2">
    <source>
        <dbReference type="ARBA" id="ARBA00022692"/>
    </source>
</evidence>
<dbReference type="GO" id="GO:0016020">
    <property type="term" value="C:membrane"/>
    <property type="evidence" value="ECO:0007669"/>
    <property type="project" value="UniProtKB-SubCell"/>
</dbReference>
<feature type="transmembrane region" description="Helical" evidence="5">
    <location>
        <begin position="95"/>
        <end position="115"/>
    </location>
</feature>
<feature type="transmembrane region" description="Helical" evidence="5">
    <location>
        <begin position="58"/>
        <end position="83"/>
    </location>
</feature>
<evidence type="ECO:0000313" key="7">
    <source>
        <dbReference type="Proteomes" id="UP000663937"/>
    </source>
</evidence>
<dbReference type="EMBL" id="CP071868">
    <property type="protein sequence ID" value="QTE28945.1"/>
    <property type="molecule type" value="Genomic_DNA"/>
</dbReference>
<accession>A0A8A4ZC20</accession>
<name>A0A8A4ZC20_9MICO</name>
<comment type="subcellular location">
    <subcellularLocation>
        <location evidence="1">Membrane</location>
        <topology evidence="1">Multi-pass membrane protein</topology>
    </subcellularLocation>
</comment>
<keyword evidence="4 5" id="KW-0472">Membrane</keyword>
<dbReference type="InterPro" id="IPR032808">
    <property type="entry name" value="DoxX"/>
</dbReference>